<accession>A0A6L5YYP9</accession>
<organism evidence="1 2">
    <name type="scientific">Halovulum marinum</name>
    <dbReference type="NCBI Taxonomy" id="2662447"/>
    <lineage>
        <taxon>Bacteria</taxon>
        <taxon>Pseudomonadati</taxon>
        <taxon>Pseudomonadota</taxon>
        <taxon>Alphaproteobacteria</taxon>
        <taxon>Rhodobacterales</taxon>
        <taxon>Paracoccaceae</taxon>
        <taxon>Halovulum</taxon>
    </lineage>
</organism>
<protein>
    <recommendedName>
        <fullName evidence="3">Sulfotransferase family protein</fullName>
    </recommendedName>
</protein>
<dbReference type="SUPFAM" id="SSF52540">
    <property type="entry name" value="P-loop containing nucleoside triphosphate hydrolases"/>
    <property type="match status" value="1"/>
</dbReference>
<evidence type="ECO:0000313" key="1">
    <source>
        <dbReference type="EMBL" id="MSU89407.1"/>
    </source>
</evidence>
<dbReference type="InterPro" id="IPR027417">
    <property type="entry name" value="P-loop_NTPase"/>
</dbReference>
<sequence>MKWQPPRMARNLDDPITGFQVLGERSSGTNFVTQLLLRNLDGAARTPVYGWKHGFVDRRVAPTAGLLTVLVYRHPLRWLQSLHARPLDLSRAMQGLNFSGFIRHEWQGAFRKDGGEEASTADMEPKAKVNYANALKLRSAKIGYFEELAGMPARVAFLRYEDVNRDPKATLAALAAGFDLRLKPYAPVQTFKGITTSPYVPKQLPRIDADDLAFIARELDLEQEARIGYSLEAVPRFDGLPGWDIRSVRSVARGLRRRISPRSGGISRPAKG</sequence>
<gene>
    <name evidence="1" type="ORF">GE300_07235</name>
</gene>
<dbReference type="EMBL" id="WIND01000004">
    <property type="protein sequence ID" value="MSU89407.1"/>
    <property type="molecule type" value="Genomic_DNA"/>
</dbReference>
<dbReference type="RefSeq" id="WP_154445899.1">
    <property type="nucleotide sequence ID" value="NZ_WIND01000004.1"/>
</dbReference>
<comment type="caution">
    <text evidence="1">The sequence shown here is derived from an EMBL/GenBank/DDBJ whole genome shotgun (WGS) entry which is preliminary data.</text>
</comment>
<keyword evidence="2" id="KW-1185">Reference proteome</keyword>
<evidence type="ECO:0000313" key="2">
    <source>
        <dbReference type="Proteomes" id="UP000474957"/>
    </source>
</evidence>
<evidence type="ECO:0008006" key="3">
    <source>
        <dbReference type="Google" id="ProtNLM"/>
    </source>
</evidence>
<proteinExistence type="predicted"/>
<name>A0A6L5YYP9_9RHOB</name>
<reference evidence="1 2" key="1">
    <citation type="submission" date="2019-10" db="EMBL/GenBank/DDBJ databases">
        <title>Cognatihalovulum marinum gen. nov. sp. nov., a new member of the family Rhodobacteraceae isolated from deep seawater of the Northwest Indian Ocean.</title>
        <authorList>
            <person name="Ruan C."/>
            <person name="Wang J."/>
            <person name="Zheng X."/>
            <person name="Song L."/>
            <person name="Zhu Y."/>
            <person name="Huang Y."/>
            <person name="Lu Z."/>
            <person name="Du W."/>
            <person name="Huang L."/>
            <person name="Dai X."/>
        </authorList>
    </citation>
    <scope>NUCLEOTIDE SEQUENCE [LARGE SCALE GENOMIC DNA]</scope>
    <source>
        <strain evidence="1 2">2CG4</strain>
    </source>
</reference>
<dbReference type="Proteomes" id="UP000474957">
    <property type="component" value="Unassembled WGS sequence"/>
</dbReference>
<dbReference type="Gene3D" id="3.40.50.300">
    <property type="entry name" value="P-loop containing nucleotide triphosphate hydrolases"/>
    <property type="match status" value="1"/>
</dbReference>
<dbReference type="AlphaFoldDB" id="A0A6L5YYP9"/>